<dbReference type="AlphaFoldDB" id="A0A5P1ECH5"/>
<organism evidence="1 2">
    <name type="scientific">Asparagus officinalis</name>
    <name type="common">Garden asparagus</name>
    <dbReference type="NCBI Taxonomy" id="4686"/>
    <lineage>
        <taxon>Eukaryota</taxon>
        <taxon>Viridiplantae</taxon>
        <taxon>Streptophyta</taxon>
        <taxon>Embryophyta</taxon>
        <taxon>Tracheophyta</taxon>
        <taxon>Spermatophyta</taxon>
        <taxon>Magnoliopsida</taxon>
        <taxon>Liliopsida</taxon>
        <taxon>Asparagales</taxon>
        <taxon>Asparagaceae</taxon>
        <taxon>Asparagoideae</taxon>
        <taxon>Asparagus</taxon>
    </lineage>
</organism>
<protein>
    <submittedName>
        <fullName evidence="1">Uncharacterized protein</fullName>
    </submittedName>
</protein>
<reference evidence="2" key="1">
    <citation type="journal article" date="2017" name="Nat. Commun.">
        <title>The asparagus genome sheds light on the origin and evolution of a young Y chromosome.</title>
        <authorList>
            <person name="Harkess A."/>
            <person name="Zhou J."/>
            <person name="Xu C."/>
            <person name="Bowers J.E."/>
            <person name="Van der Hulst R."/>
            <person name="Ayyampalayam S."/>
            <person name="Mercati F."/>
            <person name="Riccardi P."/>
            <person name="McKain M.R."/>
            <person name="Kakrana A."/>
            <person name="Tang H."/>
            <person name="Ray J."/>
            <person name="Groenendijk J."/>
            <person name="Arikit S."/>
            <person name="Mathioni S.M."/>
            <person name="Nakano M."/>
            <person name="Shan H."/>
            <person name="Telgmann-Rauber A."/>
            <person name="Kanno A."/>
            <person name="Yue Z."/>
            <person name="Chen H."/>
            <person name="Li W."/>
            <person name="Chen Y."/>
            <person name="Xu X."/>
            <person name="Zhang Y."/>
            <person name="Luo S."/>
            <person name="Chen H."/>
            <person name="Gao J."/>
            <person name="Mao Z."/>
            <person name="Pires J.C."/>
            <person name="Luo M."/>
            <person name="Kudrna D."/>
            <person name="Wing R.A."/>
            <person name="Meyers B.C."/>
            <person name="Yi K."/>
            <person name="Kong H."/>
            <person name="Lavrijsen P."/>
            <person name="Sunseri F."/>
            <person name="Falavigna A."/>
            <person name="Ye Y."/>
            <person name="Leebens-Mack J.H."/>
            <person name="Chen G."/>
        </authorList>
    </citation>
    <scope>NUCLEOTIDE SEQUENCE [LARGE SCALE GENOMIC DNA]</scope>
    <source>
        <strain evidence="2">cv. DH0086</strain>
    </source>
</reference>
<dbReference type="EMBL" id="CM007389">
    <property type="protein sequence ID" value="ONK58626.1"/>
    <property type="molecule type" value="Genomic_DNA"/>
</dbReference>
<proteinExistence type="predicted"/>
<evidence type="ECO:0000313" key="2">
    <source>
        <dbReference type="Proteomes" id="UP000243459"/>
    </source>
</evidence>
<gene>
    <name evidence="1" type="ORF">A4U43_C09F14990</name>
</gene>
<keyword evidence="2" id="KW-1185">Reference proteome</keyword>
<dbReference type="Proteomes" id="UP000243459">
    <property type="component" value="Chromosome 9"/>
</dbReference>
<sequence>MEQELFGRMERIRTTYLKLLGEFEARQANVGNDLEVALKELSAKEDELGNRRGGLVFMEHDLVCETRKWIRGELVPEELNSLRSRIAEIAIKLARLGTSSQVEKLDKKRRRLSRG</sequence>
<accession>A0A5P1ECH5</accession>
<dbReference type="Gramene" id="ONK58626">
    <property type="protein sequence ID" value="ONK58626"/>
    <property type="gene ID" value="A4U43_C09F14990"/>
</dbReference>
<name>A0A5P1ECH5_ASPOF</name>
<evidence type="ECO:0000313" key="1">
    <source>
        <dbReference type="EMBL" id="ONK58626.1"/>
    </source>
</evidence>